<sequence length="392" mass="43138">MPKADRSILITSILITGARAPVALHLARLLHGAGHRVILADTPARPIAAASRACARYHRLPPPRFEPQAYAEAVEALVRAEGVELVIPTCEEVFHLALAWRGRTMPALLFAPDIGLLAEVHDKHSFIRLAERLGLPMPETTLLNSRDDLEAVRARSRDLVFKPVWSRFASHVLLRPTPDFLDAITPSPAMPWVAQRFVEGEEISAYAVAREGRLKALALYRSLYRAGKGAGIFFERVEDDTARELVERIVAGTAWTGQISFDLMREPNGRVLPLECNPRAVSGLHFFRDPARFVDAALGDGAEVRPDVTAPQTVRLAMWIYGLPAALRSGGLGRFRKATSEGDELLDWPGDSAPVRAQWRALAEIARVALRERISLQAASTRDIEWNGPGSG</sequence>
<dbReference type="InterPro" id="IPR003806">
    <property type="entry name" value="ATP-grasp_PylC-type"/>
</dbReference>
<keyword evidence="1" id="KW-0067">ATP-binding</keyword>
<dbReference type="SUPFAM" id="SSF51735">
    <property type="entry name" value="NAD(P)-binding Rossmann-fold domains"/>
    <property type="match status" value="1"/>
</dbReference>
<dbReference type="SUPFAM" id="SSF56059">
    <property type="entry name" value="Glutathione synthetase ATP-binding domain-like"/>
    <property type="match status" value="1"/>
</dbReference>
<dbReference type="GO" id="GO:0046872">
    <property type="term" value="F:metal ion binding"/>
    <property type="evidence" value="ECO:0007669"/>
    <property type="project" value="InterPro"/>
</dbReference>
<name>A0A0K2VWZ1_MESPL</name>
<evidence type="ECO:0000256" key="1">
    <source>
        <dbReference type="PROSITE-ProRule" id="PRU00409"/>
    </source>
</evidence>
<dbReference type="EMBL" id="CCND01000012">
    <property type="protein sequence ID" value="CDX56197.1"/>
    <property type="molecule type" value="Genomic_DNA"/>
</dbReference>
<dbReference type="PROSITE" id="PS50975">
    <property type="entry name" value="ATP_GRASP"/>
    <property type="match status" value="1"/>
</dbReference>
<proteinExistence type="predicted"/>
<dbReference type="Gene3D" id="3.40.50.20">
    <property type="match status" value="1"/>
</dbReference>
<evidence type="ECO:0000259" key="2">
    <source>
        <dbReference type="PROSITE" id="PS50975"/>
    </source>
</evidence>
<gene>
    <name evidence="3" type="ORF">MPL1032_20435</name>
</gene>
<dbReference type="Proteomes" id="UP000182888">
    <property type="component" value="Unassembled WGS sequence"/>
</dbReference>
<feature type="domain" description="ATP-grasp" evidence="2">
    <location>
        <begin position="127"/>
        <end position="310"/>
    </location>
</feature>
<keyword evidence="1" id="KW-0547">Nucleotide-binding</keyword>
<dbReference type="InterPro" id="IPR036291">
    <property type="entry name" value="NAD(P)-bd_dom_sf"/>
</dbReference>
<dbReference type="InterPro" id="IPR011761">
    <property type="entry name" value="ATP-grasp"/>
</dbReference>
<reference evidence="4" key="1">
    <citation type="submission" date="2014-08" db="EMBL/GenBank/DDBJ databases">
        <authorList>
            <person name="Edwards T."/>
        </authorList>
    </citation>
    <scope>NUCLEOTIDE SEQUENCE [LARGE SCALE GENOMIC DNA]</scope>
</reference>
<accession>A0A0K2VWZ1</accession>
<protein>
    <recommendedName>
        <fullName evidence="2">ATP-grasp domain-containing protein</fullName>
    </recommendedName>
</protein>
<dbReference type="GO" id="GO:0005524">
    <property type="term" value="F:ATP binding"/>
    <property type="evidence" value="ECO:0007669"/>
    <property type="project" value="UniProtKB-UniRule"/>
</dbReference>
<dbReference type="AlphaFoldDB" id="A0A0K2VWZ1"/>
<dbReference type="Pfam" id="PF02655">
    <property type="entry name" value="ATP-grasp_3"/>
    <property type="match status" value="1"/>
</dbReference>
<dbReference type="Gene3D" id="3.30.470.20">
    <property type="entry name" value="ATP-grasp fold, B domain"/>
    <property type="match status" value="1"/>
</dbReference>
<evidence type="ECO:0000313" key="3">
    <source>
        <dbReference type="EMBL" id="CDX56197.1"/>
    </source>
</evidence>
<organism evidence="3 4">
    <name type="scientific">Mesorhizobium plurifarium</name>
    <dbReference type="NCBI Taxonomy" id="69974"/>
    <lineage>
        <taxon>Bacteria</taxon>
        <taxon>Pseudomonadati</taxon>
        <taxon>Pseudomonadota</taxon>
        <taxon>Alphaproteobacteria</taxon>
        <taxon>Hyphomicrobiales</taxon>
        <taxon>Phyllobacteriaceae</taxon>
        <taxon>Mesorhizobium</taxon>
    </lineage>
</organism>
<evidence type="ECO:0000313" key="4">
    <source>
        <dbReference type="Proteomes" id="UP000182888"/>
    </source>
</evidence>